<dbReference type="PANTHER" id="PTHR31848:SF0">
    <property type="entry name" value="REFILIN-A"/>
    <property type="match status" value="1"/>
</dbReference>
<feature type="compositionally biased region" description="Basic and acidic residues" evidence="6">
    <location>
        <begin position="175"/>
        <end position="185"/>
    </location>
</feature>
<feature type="compositionally biased region" description="Low complexity" evidence="6">
    <location>
        <begin position="131"/>
        <end position="145"/>
    </location>
</feature>
<dbReference type="Pfam" id="PF15068">
    <property type="entry name" value="FAM101"/>
    <property type="match status" value="1"/>
</dbReference>
<dbReference type="GO" id="GO:0061572">
    <property type="term" value="P:actin filament bundle organization"/>
    <property type="evidence" value="ECO:0007669"/>
    <property type="project" value="InterPro"/>
</dbReference>
<organism evidence="7 8">
    <name type="scientific">Monodon monoceros</name>
    <name type="common">Narwhal</name>
    <name type="synonym">Ceratodon monodon</name>
    <dbReference type="NCBI Taxonomy" id="40151"/>
    <lineage>
        <taxon>Eukaryota</taxon>
        <taxon>Metazoa</taxon>
        <taxon>Chordata</taxon>
        <taxon>Craniata</taxon>
        <taxon>Vertebrata</taxon>
        <taxon>Euteleostomi</taxon>
        <taxon>Mammalia</taxon>
        <taxon>Eutheria</taxon>
        <taxon>Laurasiatheria</taxon>
        <taxon>Artiodactyla</taxon>
        <taxon>Whippomorpha</taxon>
        <taxon>Cetacea</taxon>
        <taxon>Odontoceti</taxon>
        <taxon>Monodontidae</taxon>
        <taxon>Monodon</taxon>
    </lineage>
</organism>
<feature type="compositionally biased region" description="Basic and acidic residues" evidence="6">
    <location>
        <begin position="97"/>
        <end position="125"/>
    </location>
</feature>
<evidence type="ECO:0000256" key="6">
    <source>
        <dbReference type="SAM" id="MobiDB-lite"/>
    </source>
</evidence>
<evidence type="ECO:0000256" key="3">
    <source>
        <dbReference type="ARBA" id="ARBA00011189"/>
    </source>
</evidence>
<evidence type="ECO:0000256" key="1">
    <source>
        <dbReference type="ARBA" id="ARBA00004245"/>
    </source>
</evidence>
<feature type="compositionally biased region" description="Basic and acidic residues" evidence="6">
    <location>
        <begin position="48"/>
        <end position="58"/>
    </location>
</feature>
<evidence type="ECO:0000313" key="7">
    <source>
        <dbReference type="EMBL" id="TKC50235.1"/>
    </source>
</evidence>
<keyword evidence="4" id="KW-0963">Cytoplasm</keyword>
<comment type="subcellular location">
    <subcellularLocation>
        <location evidence="1">Cytoplasm</location>
        <location evidence="1">Cytoskeleton</location>
    </subcellularLocation>
</comment>
<dbReference type="InterPro" id="IPR028215">
    <property type="entry name" value="Refilin"/>
</dbReference>
<evidence type="ECO:0000313" key="8">
    <source>
        <dbReference type="Proteomes" id="UP000308365"/>
    </source>
</evidence>
<dbReference type="GO" id="GO:1900158">
    <property type="term" value="P:negative regulation of bone mineralization involved in bone maturation"/>
    <property type="evidence" value="ECO:0007669"/>
    <property type="project" value="TreeGrafter"/>
</dbReference>
<comment type="subunit">
    <text evidence="3">Interacts with FLNA and FLNB.</text>
</comment>
<dbReference type="PANTHER" id="PTHR31848">
    <property type="match status" value="1"/>
</dbReference>
<dbReference type="EMBL" id="RWIC01000091">
    <property type="protein sequence ID" value="TKC50235.1"/>
    <property type="molecule type" value="Genomic_DNA"/>
</dbReference>
<dbReference type="Proteomes" id="UP000308365">
    <property type="component" value="Unassembled WGS sequence"/>
</dbReference>
<keyword evidence="5" id="KW-0206">Cytoskeleton</keyword>
<dbReference type="AlphaFoldDB" id="A0A4U1FJY4"/>
<evidence type="ECO:0000256" key="5">
    <source>
        <dbReference type="ARBA" id="ARBA00023212"/>
    </source>
</evidence>
<comment type="caution">
    <text evidence="7">The sequence shown here is derived from an EMBL/GenBank/DDBJ whole genome shotgun (WGS) entry which is preliminary data.</text>
</comment>
<accession>A0A4U1FJY4</accession>
<evidence type="ECO:0000256" key="4">
    <source>
        <dbReference type="ARBA" id="ARBA00022490"/>
    </source>
</evidence>
<dbReference type="GO" id="GO:0032432">
    <property type="term" value="C:actin filament bundle"/>
    <property type="evidence" value="ECO:0007669"/>
    <property type="project" value="TreeGrafter"/>
</dbReference>
<sequence>MRSTPFWKERGEEQQKYQAGKAAHRPLKQSFNDIAQGIEDPEAGPDPCIRRSAEERSPGSRYTLDAFCPRFPLLVGQLVKNWSWCGPRSLPSVHGPEGGEARAGPDPHTDSCCRDRAAGSEDVLKMKRSPARSPRPAAARPGPRSAVEEPPEEPGARARRPPDMVGHLHLQGMEESLKEKSREGLLDSPDSGLPPSPSPSPPFYSLAPGILDARAGASGASSEAPGPGEAKAVGQILAVFHQGPLENGAQSSSFLA</sequence>
<dbReference type="GO" id="GO:0031005">
    <property type="term" value="F:filamin binding"/>
    <property type="evidence" value="ECO:0007669"/>
    <property type="project" value="InterPro"/>
</dbReference>
<dbReference type="GO" id="GO:0061182">
    <property type="term" value="P:negative regulation of chondrocyte development"/>
    <property type="evidence" value="ECO:0007669"/>
    <property type="project" value="TreeGrafter"/>
</dbReference>
<feature type="region of interest" description="Disordered" evidence="6">
    <location>
        <begin position="1"/>
        <end position="61"/>
    </location>
</feature>
<name>A0A4U1FJY4_MONMO</name>
<comment type="similarity">
    <text evidence="2">Belongs to the Refilin family.</text>
</comment>
<reference evidence="8" key="1">
    <citation type="journal article" date="2019" name="IScience">
        <title>Narwhal Genome Reveals Long-Term Low Genetic Diversity despite Current Large Abundance Size.</title>
        <authorList>
            <person name="Westbury M.V."/>
            <person name="Petersen B."/>
            <person name="Garde E."/>
            <person name="Heide-Jorgensen M.P."/>
            <person name="Lorenzen E.D."/>
        </authorList>
    </citation>
    <scope>NUCLEOTIDE SEQUENCE [LARGE SCALE GENOMIC DNA]</scope>
</reference>
<protein>
    <submittedName>
        <fullName evidence="7">Uncharacterized protein</fullName>
    </submittedName>
</protein>
<gene>
    <name evidence="7" type="ORF">EI555_000728</name>
</gene>
<evidence type="ECO:0000256" key="2">
    <source>
        <dbReference type="ARBA" id="ARBA00009886"/>
    </source>
</evidence>
<dbReference type="GO" id="GO:0048705">
    <property type="term" value="P:skeletal system morphogenesis"/>
    <property type="evidence" value="ECO:0007669"/>
    <property type="project" value="TreeGrafter"/>
</dbReference>
<proteinExistence type="inferred from homology"/>
<feature type="region of interest" description="Disordered" evidence="6">
    <location>
        <begin position="86"/>
        <end position="210"/>
    </location>
</feature>
<feature type="compositionally biased region" description="Pro residues" evidence="6">
    <location>
        <begin position="192"/>
        <end position="202"/>
    </location>
</feature>